<feature type="compositionally biased region" description="Low complexity" evidence="10">
    <location>
        <begin position="1711"/>
        <end position="1743"/>
    </location>
</feature>
<evidence type="ECO:0000256" key="2">
    <source>
        <dbReference type="ARBA" id="ARBA00009220"/>
    </source>
</evidence>
<dbReference type="InterPro" id="IPR000330">
    <property type="entry name" value="SNF2_N"/>
</dbReference>
<evidence type="ECO:0008006" key="16">
    <source>
        <dbReference type="Google" id="ProtNLM"/>
    </source>
</evidence>
<comment type="subcellular location">
    <subcellularLocation>
        <location evidence="1">Nucleus</location>
    </subcellularLocation>
</comment>
<dbReference type="Pfam" id="PF00176">
    <property type="entry name" value="SNF2-rel_dom"/>
    <property type="match status" value="1"/>
</dbReference>
<feature type="region of interest" description="Disordered" evidence="10">
    <location>
        <begin position="90"/>
        <end position="120"/>
    </location>
</feature>
<keyword evidence="15" id="KW-1185">Reference proteome</keyword>
<dbReference type="Gene3D" id="1.20.120.850">
    <property type="entry name" value="SWI2/SNF2 ATPases, N-terminal domain"/>
    <property type="match status" value="1"/>
</dbReference>
<feature type="region of interest" description="Disordered" evidence="10">
    <location>
        <begin position="1626"/>
        <end position="1645"/>
    </location>
</feature>
<dbReference type="InterPro" id="IPR014012">
    <property type="entry name" value="HSA_dom"/>
</dbReference>
<dbReference type="InterPro" id="IPR050520">
    <property type="entry name" value="INO80/SWR1_helicase"/>
</dbReference>
<dbReference type="Gene3D" id="3.40.50.10810">
    <property type="entry name" value="Tandem AAA-ATPase domain"/>
    <property type="match status" value="1"/>
</dbReference>
<evidence type="ECO:0000256" key="3">
    <source>
        <dbReference type="ARBA" id="ARBA00022741"/>
    </source>
</evidence>
<feature type="region of interest" description="Disordered" evidence="10">
    <location>
        <begin position="1"/>
        <end position="26"/>
    </location>
</feature>
<feature type="compositionally biased region" description="Polar residues" evidence="10">
    <location>
        <begin position="392"/>
        <end position="403"/>
    </location>
</feature>
<feature type="compositionally biased region" description="Polar residues" evidence="10">
    <location>
        <begin position="1029"/>
        <end position="1041"/>
    </location>
</feature>
<feature type="region of interest" description="Disordered" evidence="10">
    <location>
        <begin position="1662"/>
        <end position="1863"/>
    </location>
</feature>
<dbReference type="PROSITE" id="PS51192">
    <property type="entry name" value="HELICASE_ATP_BIND_1"/>
    <property type="match status" value="1"/>
</dbReference>
<sequence length="2092" mass="232406">MPFRKASHSGEVDEPSTSQETLTAQTGAGLHRNELYYDMVMRFLRRTSGTRLRIAQRYKIGAGVGMDRPGEPLKLENPFEELERRVMGEVMQSVQNRSPRRSSRQRNRDQTQASPSRLSPIEVKVEDPSAPTVPPGTSHSLLSVNTTESNVEKAAKQEAQVMARIAELRRAGLWTASRLPLCVEPPRNKTHWDYVLEEVKWMATDFRMERHFKRNIARKIAAAIQKQKKEDETDQERAHARLIRDGKRICASIAKMIRDFWQTVDKVVEHRAQEILESKKRKALDAHMAFIVGEADKLSSMVQEGLTQDKGSKTPSMTSRDDENGGDADFCVSESESDDEITIEREEAAMKERHEDVREEVSALNKDADKDMDDFLASLPPEYLASLGLQLPSSNTTVSSESLADSEGEDDNKTLQEIQLAAKSEKARKLSEEGIEESRAKRPKLEEASDEDSKSGRSNDVPPATRSGEAHKNEEEEEMSVDEEDSEVAEDQNGNLEGNGDGRGMLESVDYAKLNSVNSDERQQELANIAEAALKFQPKGFTLETTQVKTAVPFLIRGTLREYQMVGLDWLVTLYEKNLNGILADEMGLGKTIQTISLLAHLACCESIWGPHLIVVPTSVILNWEMELKKWCPAFKILTYFGTQKDRAEKRKGWSKPNAFHVCITSYKTVTTDIRAFKMKSWQYLILDEAQNIKNWKSQRWQALLNVKARRRLLLTGTPLQNSLMELWSLMHFLMPAIFASHDDFKDWFSNPLTGMMDGSVEFNAPLVQQLHKVLRPFILRRLKSEVEKQLPKKTEHVIKCPLSKRQRYLYDDFMSQRSTRDNLKSGNMLSVLNIVMQLRKCCNHPNLFEPRAVQSPLCLHQLRFSCPGLVLDLDEKEFGRDLPEFFDLRKRFTGISSSAVGRAPLIEELAESNDSRPPVVPGFRLHRPIASGTTIPSNAQSSEIASVVDVSAAELQRAGFAQNEMVLVVRDGDDIESILGSSTGAPVPMRVRVDDGRLVLDSDGLKQGKGAKLCQVVTGVNGEKTLQEVTSRTGEQQSGGNAPVPVSQVANPAPPAMAAMPGRAASTASMTSSVDANKTERIPYGETTNKSSVHVHPFLRCSTALSKVAPLTVSTATVGFHHSMQNGGTHDYNDYIESIEELSARLSPPLKKRRTDLSEKQLVSGEFAELVPVEVLQRMEENNRLRLRRIIERFECQQNPMYSTQLISMLQKSIVSKLFPTIGDGKTDDAGYLEISSAASLDIQDSLISWAEDTMKRFWIWVNPAVTDAPSLWSSSSGHGSYVRIMNEQLSMASRELLSMTHPLTHIALVSSQLQFPELRLIEYDCGKLQALARLLRRLYVNKHRCLIFTQMSRMLDVLQAFLSYHGYQYFRLDGTTGIEQRQAMMERFNADTKIFCFILSTRSGGVGVNLTGADTVIFYDSDWNPTMDAQAQDRCHRIGQTRNVTIFRLISERTIEENILRKAIQKRRLGEMAIDDAGFTPEFFKQSDNIRDLFDGTVDVSDIAVSEGPKSQKDVEKAMAALEDEQDVTAAKMLIAETRADKAEFDESKNVNTSENSVSVFQSHLDNEEPLDEKYIELISQLKPIERYAVNFLEAEYKPEFEEEVREAEALIEQKREDWVRAHNKALSNEDTEPAADEDSSRVDDDFYGAGLLLDEVRSRRKNRVSTSTGTVSAKVVPSRHSERLSVPHHKSISPRKTLSGRRIVAPKSFSSPNISSSTRNLRSGSSLSPVKSSAQTAARSAVRRAAARVVATTVSATPSPTADSTRKSRARKKLASPPPSSSPPASPPNHEVAKRRSRKQEASKTTKDDTSSESHDSVPAKVVAKPQHSGTSQTSPQRPASKSANSPVSATKAPPLTSLAPSVCVRPSTIAGAVLTTPATSSPSSSSMPPSIVRPLNTLSVPSSPFKTNTSPQARFPVRTISRLSNQSSPLLASPSVQSSPVRLPVRILQTSPSISRHSSLNGPSVHHTSPLLVRRANITRSPVLTATSADRPQQRYVVVSRGTNNMSVVMPLRSSASSSNAIVRPTSAPMPVRRLIVQPRSSAVPAQSPRLIQRPGLGEYERPRLQFRASRPGGASQPDGSPSSLGQQ</sequence>
<comment type="caution">
    <text evidence="14">The sequence shown here is derived from an EMBL/GenBank/DDBJ whole genome shotgun (WGS) entry which is preliminary data.</text>
</comment>
<proteinExistence type="inferred from homology"/>
<gene>
    <name evidence="14" type="primary">Necator_chrIII.g9047</name>
    <name evidence="14" type="ORF">RB195_008282</name>
</gene>
<dbReference type="SMART" id="SM00573">
    <property type="entry name" value="HSA"/>
    <property type="match status" value="1"/>
</dbReference>
<comment type="similarity">
    <text evidence="2">Belongs to the SNF2/RAD54 helicase family. SWR1 subfamily.</text>
</comment>
<dbReference type="InterPro" id="IPR001650">
    <property type="entry name" value="Helicase_C-like"/>
</dbReference>
<evidence type="ECO:0000313" key="14">
    <source>
        <dbReference type="EMBL" id="KAK6739690.1"/>
    </source>
</evidence>
<feature type="region of interest" description="Disordered" evidence="10">
    <location>
        <begin position="1029"/>
        <end position="1048"/>
    </location>
</feature>
<dbReference type="PROSITE" id="PS51194">
    <property type="entry name" value="HELICASE_CTER"/>
    <property type="match status" value="1"/>
</dbReference>
<keyword evidence="6" id="KW-0067">ATP-binding</keyword>
<evidence type="ECO:0000256" key="10">
    <source>
        <dbReference type="SAM" id="MobiDB-lite"/>
    </source>
</evidence>
<dbReference type="SUPFAM" id="SSF52540">
    <property type="entry name" value="P-loop containing nucleoside triphosphate hydrolases"/>
    <property type="match status" value="2"/>
</dbReference>
<dbReference type="CDD" id="cd18003">
    <property type="entry name" value="DEXQc_SRCAP"/>
    <property type="match status" value="1"/>
</dbReference>
<dbReference type="InterPro" id="IPR014001">
    <property type="entry name" value="Helicase_ATP-bd"/>
</dbReference>
<evidence type="ECO:0000256" key="9">
    <source>
        <dbReference type="ARBA" id="ARBA00023242"/>
    </source>
</evidence>
<feature type="domain" description="HSA" evidence="13">
    <location>
        <begin position="179"/>
        <end position="259"/>
    </location>
</feature>
<dbReference type="Pfam" id="PF00271">
    <property type="entry name" value="Helicase_C"/>
    <property type="match status" value="1"/>
</dbReference>
<dbReference type="EMBL" id="JAVFWL010000003">
    <property type="protein sequence ID" value="KAK6739690.1"/>
    <property type="molecule type" value="Genomic_DNA"/>
</dbReference>
<dbReference type="InterPro" id="IPR049730">
    <property type="entry name" value="SNF2/RAD54-like_C"/>
</dbReference>
<feature type="compositionally biased region" description="Polar residues" evidence="10">
    <location>
        <begin position="1831"/>
        <end position="1852"/>
    </location>
</feature>
<dbReference type="PANTHER" id="PTHR45685">
    <property type="entry name" value="HELICASE SRCAP-RELATED"/>
    <property type="match status" value="1"/>
</dbReference>
<protein>
    <recommendedName>
        <fullName evidence="16">Protein, SNF2 family</fullName>
    </recommendedName>
</protein>
<reference evidence="14 15" key="1">
    <citation type="submission" date="2023-08" db="EMBL/GenBank/DDBJ databases">
        <title>A Necator americanus chromosomal reference genome.</title>
        <authorList>
            <person name="Ilik V."/>
            <person name="Petrzelkova K.J."/>
            <person name="Pardy F."/>
            <person name="Fuh T."/>
            <person name="Niatou-Singa F.S."/>
            <person name="Gouil Q."/>
            <person name="Baker L."/>
            <person name="Ritchie M.E."/>
            <person name="Jex A.R."/>
            <person name="Gazzola D."/>
            <person name="Li H."/>
            <person name="Toshio Fujiwara R."/>
            <person name="Zhan B."/>
            <person name="Aroian R.V."/>
            <person name="Pafco B."/>
            <person name="Schwarz E.M."/>
        </authorList>
    </citation>
    <scope>NUCLEOTIDE SEQUENCE [LARGE SCALE GENOMIC DNA]</scope>
    <source>
        <strain evidence="14 15">Aroian</strain>
        <tissue evidence="14">Whole animal</tissue>
    </source>
</reference>
<feature type="domain" description="Helicase C-terminal" evidence="12">
    <location>
        <begin position="1336"/>
        <end position="1493"/>
    </location>
</feature>
<accession>A0ABR1CNP2</accession>
<dbReference type="PROSITE" id="PS51204">
    <property type="entry name" value="HSA"/>
    <property type="match status" value="1"/>
</dbReference>
<keyword evidence="8" id="KW-0238">DNA-binding</keyword>
<organism evidence="14 15">
    <name type="scientific">Necator americanus</name>
    <name type="common">Human hookworm</name>
    <dbReference type="NCBI Taxonomy" id="51031"/>
    <lineage>
        <taxon>Eukaryota</taxon>
        <taxon>Metazoa</taxon>
        <taxon>Ecdysozoa</taxon>
        <taxon>Nematoda</taxon>
        <taxon>Chromadorea</taxon>
        <taxon>Rhabditida</taxon>
        <taxon>Rhabditina</taxon>
        <taxon>Rhabditomorpha</taxon>
        <taxon>Strongyloidea</taxon>
        <taxon>Ancylostomatidae</taxon>
        <taxon>Bunostominae</taxon>
        <taxon>Necator</taxon>
    </lineage>
</organism>
<feature type="compositionally biased region" description="Basic and acidic residues" evidence="10">
    <location>
        <begin position="1794"/>
        <end position="1821"/>
    </location>
</feature>
<keyword evidence="4" id="KW-0378">Hydrolase</keyword>
<feature type="compositionally biased region" description="Polar residues" evidence="10">
    <location>
        <begin position="2082"/>
        <end position="2092"/>
    </location>
</feature>
<dbReference type="SMART" id="SM00487">
    <property type="entry name" value="DEXDc"/>
    <property type="match status" value="1"/>
</dbReference>
<evidence type="ECO:0000259" key="11">
    <source>
        <dbReference type="PROSITE" id="PS51192"/>
    </source>
</evidence>
<evidence type="ECO:0000256" key="8">
    <source>
        <dbReference type="ARBA" id="ARBA00023125"/>
    </source>
</evidence>
<keyword evidence="9" id="KW-0539">Nucleus</keyword>
<evidence type="ECO:0000256" key="7">
    <source>
        <dbReference type="ARBA" id="ARBA00022853"/>
    </source>
</evidence>
<dbReference type="SMART" id="SM00490">
    <property type="entry name" value="HELICc"/>
    <property type="match status" value="1"/>
</dbReference>
<feature type="region of interest" description="Disordered" evidence="10">
    <location>
        <begin position="302"/>
        <end position="340"/>
    </location>
</feature>
<keyword evidence="3" id="KW-0547">Nucleotide-binding</keyword>
<evidence type="ECO:0000259" key="13">
    <source>
        <dbReference type="PROSITE" id="PS51204"/>
    </source>
</evidence>
<evidence type="ECO:0000313" key="15">
    <source>
        <dbReference type="Proteomes" id="UP001303046"/>
    </source>
</evidence>
<keyword evidence="7" id="KW-0156">Chromatin regulator</keyword>
<feature type="region of interest" description="Disordered" evidence="10">
    <location>
        <begin position="392"/>
        <end position="505"/>
    </location>
</feature>
<evidence type="ECO:0000256" key="6">
    <source>
        <dbReference type="ARBA" id="ARBA00022840"/>
    </source>
</evidence>
<feature type="compositionally biased region" description="Pro residues" evidence="10">
    <location>
        <begin position="1779"/>
        <end position="1790"/>
    </location>
</feature>
<evidence type="ECO:0000256" key="1">
    <source>
        <dbReference type="ARBA" id="ARBA00004123"/>
    </source>
</evidence>
<feature type="compositionally biased region" description="Polar residues" evidence="10">
    <location>
        <begin position="15"/>
        <end position="26"/>
    </location>
</feature>
<feature type="compositionally biased region" description="Basic and acidic residues" evidence="10">
    <location>
        <begin position="423"/>
        <end position="457"/>
    </location>
</feature>
<dbReference type="Gene3D" id="3.40.50.300">
    <property type="entry name" value="P-loop containing nucleotide triphosphate hydrolases"/>
    <property type="match status" value="1"/>
</dbReference>
<dbReference type="InterPro" id="IPR027417">
    <property type="entry name" value="P-loop_NTPase"/>
</dbReference>
<dbReference type="InterPro" id="IPR038718">
    <property type="entry name" value="SNF2-like_sf"/>
</dbReference>
<dbReference type="PANTHER" id="PTHR45685:SF1">
    <property type="entry name" value="HELICASE SRCAP"/>
    <property type="match status" value="1"/>
</dbReference>
<dbReference type="CDD" id="cd18793">
    <property type="entry name" value="SF2_C_SNF"/>
    <property type="match status" value="1"/>
</dbReference>
<name>A0ABR1CNP2_NECAM</name>
<feature type="compositionally biased region" description="Low complexity" evidence="10">
    <location>
        <begin position="1750"/>
        <end position="1766"/>
    </location>
</feature>
<evidence type="ECO:0000256" key="5">
    <source>
        <dbReference type="ARBA" id="ARBA00022806"/>
    </source>
</evidence>
<evidence type="ECO:0000259" key="12">
    <source>
        <dbReference type="PROSITE" id="PS51194"/>
    </source>
</evidence>
<evidence type="ECO:0000256" key="4">
    <source>
        <dbReference type="ARBA" id="ARBA00022801"/>
    </source>
</evidence>
<feature type="compositionally biased region" description="Acidic residues" evidence="10">
    <location>
        <begin position="475"/>
        <end position="490"/>
    </location>
</feature>
<dbReference type="Pfam" id="PF07529">
    <property type="entry name" value="HSA"/>
    <property type="match status" value="1"/>
</dbReference>
<dbReference type="Proteomes" id="UP001303046">
    <property type="component" value="Unassembled WGS sequence"/>
</dbReference>
<feature type="domain" description="Helicase ATP-binding" evidence="11">
    <location>
        <begin position="572"/>
        <end position="737"/>
    </location>
</feature>
<keyword evidence="5" id="KW-0347">Helicase</keyword>
<feature type="region of interest" description="Disordered" evidence="10">
    <location>
        <begin position="2043"/>
        <end position="2092"/>
    </location>
</feature>